<protein>
    <submittedName>
        <fullName evidence="2">Uncharacterized protein</fullName>
    </submittedName>
</protein>
<organism evidence="1 2">
    <name type="scientific">Globodera rostochiensis</name>
    <name type="common">Golden nematode worm</name>
    <name type="synonym">Heterodera rostochiensis</name>
    <dbReference type="NCBI Taxonomy" id="31243"/>
    <lineage>
        <taxon>Eukaryota</taxon>
        <taxon>Metazoa</taxon>
        <taxon>Ecdysozoa</taxon>
        <taxon>Nematoda</taxon>
        <taxon>Chromadorea</taxon>
        <taxon>Rhabditida</taxon>
        <taxon>Tylenchina</taxon>
        <taxon>Tylenchomorpha</taxon>
        <taxon>Tylenchoidea</taxon>
        <taxon>Heteroderidae</taxon>
        <taxon>Heteroderinae</taxon>
        <taxon>Globodera</taxon>
    </lineage>
</organism>
<dbReference type="Proteomes" id="UP000887572">
    <property type="component" value="Unplaced"/>
</dbReference>
<dbReference type="AlphaFoldDB" id="A0A914H4D3"/>
<reference evidence="2" key="1">
    <citation type="submission" date="2022-11" db="UniProtKB">
        <authorList>
            <consortium name="WormBaseParasite"/>
        </authorList>
    </citation>
    <scope>IDENTIFICATION</scope>
</reference>
<keyword evidence="1" id="KW-1185">Reference proteome</keyword>
<name>A0A914H4D3_GLORO</name>
<evidence type="ECO:0000313" key="2">
    <source>
        <dbReference type="WBParaSite" id="Gr19_v10_g14041.t1"/>
    </source>
</evidence>
<accession>A0A914H4D3</accession>
<sequence length="117" mass="12972">MFFPKFYNHTKIVARDPATALVGGTVGLSSFDVHFSPRKGKRVNDFFHNKSMAIGNKTKNVITIEKSFVCAVLKPLTIVQLTCFGIRSQRERIGTHACKTSSAVSQFLTAHPTATYH</sequence>
<proteinExistence type="predicted"/>
<evidence type="ECO:0000313" key="1">
    <source>
        <dbReference type="Proteomes" id="UP000887572"/>
    </source>
</evidence>
<dbReference type="WBParaSite" id="Gr19_v10_g14041.t1">
    <property type="protein sequence ID" value="Gr19_v10_g14041.t1"/>
    <property type="gene ID" value="Gr19_v10_g14041"/>
</dbReference>